<name>A0A2I0K5P4_PUNGR</name>
<comment type="caution">
    <text evidence="1">The sequence shown here is derived from an EMBL/GenBank/DDBJ whole genome shotgun (WGS) entry which is preliminary data.</text>
</comment>
<accession>A0A2I0K5P4</accession>
<protein>
    <submittedName>
        <fullName evidence="1">Uncharacterized protein</fullName>
    </submittedName>
</protein>
<dbReference type="Proteomes" id="UP000233551">
    <property type="component" value="Unassembled WGS sequence"/>
</dbReference>
<proteinExistence type="predicted"/>
<keyword evidence="2" id="KW-1185">Reference proteome</keyword>
<gene>
    <name evidence="1" type="ORF">CRG98_016157</name>
</gene>
<dbReference type="AlphaFoldDB" id="A0A2I0K5P4"/>
<evidence type="ECO:0000313" key="2">
    <source>
        <dbReference type="Proteomes" id="UP000233551"/>
    </source>
</evidence>
<reference evidence="1 2" key="1">
    <citation type="submission" date="2017-11" db="EMBL/GenBank/DDBJ databases">
        <title>De-novo sequencing of pomegranate (Punica granatum L.) genome.</title>
        <authorList>
            <person name="Akparov Z."/>
            <person name="Amiraslanov A."/>
            <person name="Hajiyeva S."/>
            <person name="Abbasov M."/>
            <person name="Kaur K."/>
            <person name="Hamwieh A."/>
            <person name="Solovyev V."/>
            <person name="Salamov A."/>
            <person name="Braich B."/>
            <person name="Kosarev P."/>
            <person name="Mahmoud A."/>
            <person name="Hajiyev E."/>
            <person name="Babayeva S."/>
            <person name="Izzatullayeva V."/>
            <person name="Mammadov A."/>
            <person name="Mammadov A."/>
            <person name="Sharifova S."/>
            <person name="Ojaghi J."/>
            <person name="Eynullazada K."/>
            <person name="Bayramov B."/>
            <person name="Abdulazimova A."/>
            <person name="Shahmuradov I."/>
        </authorList>
    </citation>
    <scope>NUCLEOTIDE SEQUENCE [LARGE SCALE GENOMIC DNA]</scope>
    <source>
        <strain evidence="2">cv. AG2017</strain>
        <tissue evidence="1">Leaf</tissue>
    </source>
</reference>
<dbReference type="EMBL" id="PGOL01000888">
    <property type="protein sequence ID" value="PKI63490.1"/>
    <property type="molecule type" value="Genomic_DNA"/>
</dbReference>
<sequence>MQVYGGSVEVALALEVIHFNAPNVSHTLKSLSEHRHVLALVIDFFCMSAVSVAKELGTVPLLVHLWCGALPLKALVEGYRAAHEKWWPKVKNLHKAFMICLF</sequence>
<evidence type="ECO:0000313" key="1">
    <source>
        <dbReference type="EMBL" id="PKI63490.1"/>
    </source>
</evidence>
<organism evidence="1 2">
    <name type="scientific">Punica granatum</name>
    <name type="common">Pomegranate</name>
    <dbReference type="NCBI Taxonomy" id="22663"/>
    <lineage>
        <taxon>Eukaryota</taxon>
        <taxon>Viridiplantae</taxon>
        <taxon>Streptophyta</taxon>
        <taxon>Embryophyta</taxon>
        <taxon>Tracheophyta</taxon>
        <taxon>Spermatophyta</taxon>
        <taxon>Magnoliopsida</taxon>
        <taxon>eudicotyledons</taxon>
        <taxon>Gunneridae</taxon>
        <taxon>Pentapetalae</taxon>
        <taxon>rosids</taxon>
        <taxon>malvids</taxon>
        <taxon>Myrtales</taxon>
        <taxon>Lythraceae</taxon>
        <taxon>Punica</taxon>
    </lineage>
</organism>